<evidence type="ECO:0000259" key="7">
    <source>
        <dbReference type="Pfam" id="PF00291"/>
    </source>
</evidence>
<dbReference type="PANTHER" id="PTHR43050">
    <property type="entry name" value="SERINE / THREONINE RACEMASE FAMILY MEMBER"/>
    <property type="match status" value="1"/>
</dbReference>
<dbReference type="CDD" id="cd01562">
    <property type="entry name" value="Thr-dehyd"/>
    <property type="match status" value="1"/>
</dbReference>
<dbReference type="SUPFAM" id="SSF53686">
    <property type="entry name" value="Tryptophan synthase beta subunit-like PLP-dependent enzymes"/>
    <property type="match status" value="1"/>
</dbReference>
<dbReference type="RefSeq" id="WP_380253393.1">
    <property type="nucleotide sequence ID" value="NZ_JBHUII010000010.1"/>
</dbReference>
<dbReference type="Pfam" id="PF00291">
    <property type="entry name" value="PALP"/>
    <property type="match status" value="1"/>
</dbReference>
<organism evidence="8 9">
    <name type="scientific">Kiloniella antarctica</name>
    <dbReference type="NCBI Taxonomy" id="1550907"/>
    <lineage>
        <taxon>Bacteria</taxon>
        <taxon>Pseudomonadati</taxon>
        <taxon>Pseudomonadota</taxon>
        <taxon>Alphaproteobacteria</taxon>
        <taxon>Rhodospirillales</taxon>
        <taxon>Kiloniellaceae</taxon>
        <taxon>Kiloniella</taxon>
    </lineage>
</organism>
<dbReference type="InterPro" id="IPR000634">
    <property type="entry name" value="Ser/Thr_deHydtase_PyrdxlP-BS"/>
</dbReference>
<comment type="cofactor">
    <cofactor evidence="1">
        <name>Ca(2+)</name>
        <dbReference type="ChEBI" id="CHEBI:29108"/>
    </cofactor>
</comment>
<feature type="domain" description="Tryptophan synthase beta chain-like PALP" evidence="7">
    <location>
        <begin position="25"/>
        <end position="313"/>
    </location>
</feature>
<comment type="caution">
    <text evidence="8">The sequence shown here is derived from an EMBL/GenBank/DDBJ whole genome shotgun (WGS) entry which is preliminary data.</text>
</comment>
<evidence type="ECO:0000313" key="9">
    <source>
        <dbReference type="Proteomes" id="UP001597294"/>
    </source>
</evidence>
<keyword evidence="5" id="KW-0460">Magnesium</keyword>
<evidence type="ECO:0000256" key="2">
    <source>
        <dbReference type="ARBA" id="ARBA00001933"/>
    </source>
</evidence>
<comment type="cofactor">
    <cofactor evidence="4">
        <name>Mg(2+)</name>
        <dbReference type="ChEBI" id="CHEBI:18420"/>
    </cofactor>
</comment>
<dbReference type="Proteomes" id="UP001597294">
    <property type="component" value="Unassembled WGS sequence"/>
</dbReference>
<dbReference type="InterPro" id="IPR001926">
    <property type="entry name" value="TrpB-like_PALP"/>
</dbReference>
<dbReference type="Gene3D" id="3.40.50.1100">
    <property type="match status" value="2"/>
</dbReference>
<comment type="cofactor">
    <cofactor evidence="2">
        <name>pyridoxal 5'-phosphate</name>
        <dbReference type="ChEBI" id="CHEBI:597326"/>
    </cofactor>
</comment>
<dbReference type="PANTHER" id="PTHR43050:SF1">
    <property type="entry name" value="SERINE RACEMASE"/>
    <property type="match status" value="1"/>
</dbReference>
<evidence type="ECO:0000313" key="8">
    <source>
        <dbReference type="EMBL" id="MFD2207098.1"/>
    </source>
</evidence>
<keyword evidence="9" id="KW-1185">Reference proteome</keyword>
<dbReference type="PROSITE" id="PS00165">
    <property type="entry name" value="DEHYDRATASE_SER_THR"/>
    <property type="match status" value="1"/>
</dbReference>
<evidence type="ECO:0000256" key="3">
    <source>
        <dbReference type="ARBA" id="ARBA00001936"/>
    </source>
</evidence>
<keyword evidence="6" id="KW-0663">Pyridoxal phosphate</keyword>
<sequence length="328" mass="35338">MHIQELPNFDDVLDAQKKLLGKAVKTPLLENAALNELTGGRIFLKSEVQQHTGSFKFRGAYNFICRLNSQQKKQGLISYSSGNHAQGVAYAAKLLGVKATIIMPSDAPVIKINNTRGFGAEVILYDRFNEDREVIGNQIIAKTNAILIPPYDHPYIIGGQGTCGLEIIEQVKEHGIQLDAAVICCGGGGLTSGSALAIKKLSPQTKVYSAEPKGFDDTARSISTGRRESVSPEARSICDAVLTPTPGEITFAINRELIEKGLVVSDDEVRRAVSFAFNTLKLVVEPGGAVALAAIIYQRIKTRKKAIALTLSGGNVDPSRFIECLEGN</sequence>
<evidence type="ECO:0000256" key="5">
    <source>
        <dbReference type="ARBA" id="ARBA00022842"/>
    </source>
</evidence>
<dbReference type="EMBL" id="JBHUII010000010">
    <property type="protein sequence ID" value="MFD2207098.1"/>
    <property type="molecule type" value="Genomic_DNA"/>
</dbReference>
<reference evidence="9" key="1">
    <citation type="journal article" date="2019" name="Int. J. Syst. Evol. Microbiol.">
        <title>The Global Catalogue of Microorganisms (GCM) 10K type strain sequencing project: providing services to taxonomists for standard genome sequencing and annotation.</title>
        <authorList>
            <consortium name="The Broad Institute Genomics Platform"/>
            <consortium name="The Broad Institute Genome Sequencing Center for Infectious Disease"/>
            <person name="Wu L."/>
            <person name="Ma J."/>
        </authorList>
    </citation>
    <scope>NUCLEOTIDE SEQUENCE [LARGE SCALE GENOMIC DNA]</scope>
    <source>
        <strain evidence="9">CGMCC 4.7192</strain>
    </source>
</reference>
<accession>A0ABW5BLQ0</accession>
<protein>
    <submittedName>
        <fullName evidence="8">Threonine/serine dehydratase</fullName>
    </submittedName>
</protein>
<evidence type="ECO:0000256" key="6">
    <source>
        <dbReference type="ARBA" id="ARBA00022898"/>
    </source>
</evidence>
<gene>
    <name evidence="8" type="ORF">ACFSKO_15830</name>
</gene>
<proteinExistence type="predicted"/>
<evidence type="ECO:0000256" key="4">
    <source>
        <dbReference type="ARBA" id="ARBA00001946"/>
    </source>
</evidence>
<name>A0ABW5BLQ0_9PROT</name>
<dbReference type="InterPro" id="IPR036052">
    <property type="entry name" value="TrpB-like_PALP_sf"/>
</dbReference>
<comment type="cofactor">
    <cofactor evidence="3">
        <name>Mn(2+)</name>
        <dbReference type="ChEBI" id="CHEBI:29035"/>
    </cofactor>
</comment>
<evidence type="ECO:0000256" key="1">
    <source>
        <dbReference type="ARBA" id="ARBA00001913"/>
    </source>
</evidence>